<evidence type="ECO:0000256" key="4">
    <source>
        <dbReference type="RuleBase" id="RU003744"/>
    </source>
</evidence>
<sequence length="267" mass="28593">MGMRGIMKSVLALTAMAIVGLSAETARAQTVDEIIKRGKVVIAIDTTVPPYGMLDANNQPTGIDVEVANLIGKNLKVPVELVTVNSPGRIPALLSNRVDMVVAIFSITAERALQVSFSIPYAGQSAVLIAPKTANIKGPDDLKSLKVGVTRGALEDGALTQMNPAGMNLLRFDDGPSVSQAMLSGQIDAMGGGDYGEIYLRKGAKGEEYEQKFPLRAAHFGIGIRRGNPDLLQWLNTFVYQIKNSGDLDAISRKFRNGQPMIPLPVF</sequence>
<feature type="signal peptide" evidence="5">
    <location>
        <begin position="1"/>
        <end position="28"/>
    </location>
</feature>
<feature type="domain" description="Solute-binding protein family 3/N-terminal" evidence="6">
    <location>
        <begin position="39"/>
        <end position="259"/>
    </location>
</feature>
<dbReference type="KEGG" id="moc:BB934_16730"/>
<dbReference type="RefSeq" id="WP_099510689.1">
    <property type="nucleotide sequence ID" value="NZ_CP016616.1"/>
</dbReference>
<keyword evidence="3 5" id="KW-0732">Signal</keyword>
<feature type="chain" id="PRO_5008536148" evidence="5">
    <location>
        <begin position="29"/>
        <end position="267"/>
    </location>
</feature>
<reference evidence="7" key="1">
    <citation type="submission" date="2016-07" db="EMBL/GenBank/DDBJ databases">
        <title>Microvirga ossetica sp. nov. a new species of rhizobia isolated from root nodules of the legume species Vicia alpestris Steven originated from North Ossetia region in the Caucasus.</title>
        <authorList>
            <person name="Safronova V.I."/>
            <person name="Kuznetsova I.G."/>
            <person name="Sazanova A.L."/>
            <person name="Belimov A."/>
            <person name="Andronov E."/>
            <person name="Osledkin Y.S."/>
            <person name="Onishchuk O.P."/>
            <person name="Kurchak O.N."/>
            <person name="Shaposhnikov A.I."/>
            <person name="Willems A."/>
            <person name="Tikhonovich I.A."/>
        </authorList>
    </citation>
    <scope>NUCLEOTIDE SEQUENCE [LARGE SCALE GENOMIC DNA]</scope>
    <source>
        <strain evidence="7">V5/3M</strain>
    </source>
</reference>
<dbReference type="EMBL" id="CP016616">
    <property type="protein sequence ID" value="ANY79669.1"/>
    <property type="molecule type" value="Genomic_DNA"/>
</dbReference>
<evidence type="ECO:0000259" key="6">
    <source>
        <dbReference type="SMART" id="SM00062"/>
    </source>
</evidence>
<dbReference type="GO" id="GO:0030313">
    <property type="term" value="C:cell envelope"/>
    <property type="evidence" value="ECO:0007669"/>
    <property type="project" value="UniProtKB-SubCell"/>
</dbReference>
<accession>A0A1B2EI86</accession>
<dbReference type="InterPro" id="IPR018313">
    <property type="entry name" value="SBP_3_CS"/>
</dbReference>
<proteinExistence type="inferred from homology"/>
<dbReference type="OrthoDB" id="6192933at2"/>
<organism evidence="7">
    <name type="scientific">Microvirga ossetica</name>
    <dbReference type="NCBI Taxonomy" id="1882682"/>
    <lineage>
        <taxon>Bacteria</taxon>
        <taxon>Pseudomonadati</taxon>
        <taxon>Pseudomonadota</taxon>
        <taxon>Alphaproteobacteria</taxon>
        <taxon>Hyphomicrobiales</taxon>
        <taxon>Methylobacteriaceae</taxon>
        <taxon>Microvirga</taxon>
    </lineage>
</organism>
<evidence type="ECO:0000256" key="1">
    <source>
        <dbReference type="ARBA" id="ARBA00004196"/>
    </source>
</evidence>
<evidence type="ECO:0000256" key="2">
    <source>
        <dbReference type="ARBA" id="ARBA00010333"/>
    </source>
</evidence>
<dbReference type="AlphaFoldDB" id="A0A1B2EI86"/>
<evidence type="ECO:0000313" key="7">
    <source>
        <dbReference type="EMBL" id="ANY79669.1"/>
    </source>
</evidence>
<comment type="subcellular location">
    <subcellularLocation>
        <location evidence="1">Cell envelope</location>
    </subcellularLocation>
</comment>
<dbReference type="PROSITE" id="PS01039">
    <property type="entry name" value="SBP_BACTERIAL_3"/>
    <property type="match status" value="1"/>
</dbReference>
<dbReference type="PANTHER" id="PTHR35936">
    <property type="entry name" value="MEMBRANE-BOUND LYTIC MUREIN TRANSGLYCOSYLASE F"/>
    <property type="match status" value="1"/>
</dbReference>
<dbReference type="Pfam" id="PF00497">
    <property type="entry name" value="SBP_bac_3"/>
    <property type="match status" value="1"/>
</dbReference>
<comment type="similarity">
    <text evidence="2 4">Belongs to the bacterial solute-binding protein 3 family.</text>
</comment>
<dbReference type="SMART" id="SM00062">
    <property type="entry name" value="PBPb"/>
    <property type="match status" value="1"/>
</dbReference>
<dbReference type="PANTHER" id="PTHR35936:SF17">
    <property type="entry name" value="ARGININE-BINDING EXTRACELLULAR PROTEIN ARTP"/>
    <property type="match status" value="1"/>
</dbReference>
<evidence type="ECO:0000256" key="3">
    <source>
        <dbReference type="ARBA" id="ARBA00022729"/>
    </source>
</evidence>
<protein>
    <submittedName>
        <fullName evidence="7">ABC transporter substrate-binding protein</fullName>
    </submittedName>
</protein>
<gene>
    <name evidence="7" type="ORF">BB934_16730</name>
</gene>
<evidence type="ECO:0000256" key="5">
    <source>
        <dbReference type="SAM" id="SignalP"/>
    </source>
</evidence>
<dbReference type="SUPFAM" id="SSF53850">
    <property type="entry name" value="Periplasmic binding protein-like II"/>
    <property type="match status" value="1"/>
</dbReference>
<dbReference type="InterPro" id="IPR001638">
    <property type="entry name" value="Solute-binding_3/MltF_N"/>
</dbReference>
<dbReference type="Gene3D" id="3.40.190.10">
    <property type="entry name" value="Periplasmic binding protein-like II"/>
    <property type="match status" value="2"/>
</dbReference>
<name>A0A1B2EI86_9HYPH</name>